<dbReference type="EMBL" id="MH253898">
    <property type="protein sequence ID" value="AYE84567.1"/>
    <property type="molecule type" value="Genomic_DNA"/>
</dbReference>
<dbReference type="AlphaFoldDB" id="A0A386T8D6"/>
<keyword evidence="10" id="KW-1278">Translocase</keyword>
<dbReference type="EC" id="7.1.1.2" evidence="4"/>
<evidence type="ECO:0000256" key="9">
    <source>
        <dbReference type="ARBA" id="ARBA00022792"/>
    </source>
</evidence>
<keyword evidence="12 19" id="KW-1133">Transmembrane helix</keyword>
<reference evidence="21" key="1">
    <citation type="journal article" date="2018" name="PLoS ONE">
        <title>The complete mitochondrial genome of Melon thrips, Thrips palmi (Thripinae): Comparative analysis.</title>
        <authorList>
            <person name="Chakraborty R."/>
            <person name="Tyagi K."/>
            <person name="Kundu S."/>
            <person name="Rahaman I."/>
            <person name="Singha D."/>
            <person name="Chandra K."/>
            <person name="Patnaik S."/>
            <person name="Kumar V."/>
        </authorList>
    </citation>
    <scope>NUCLEOTIDE SEQUENCE</scope>
</reference>
<keyword evidence="22" id="KW-1185">Reference proteome</keyword>
<dbReference type="Pfam" id="PF00361">
    <property type="entry name" value="Proton_antipo_M"/>
    <property type="match status" value="1"/>
</dbReference>
<evidence type="ECO:0000256" key="3">
    <source>
        <dbReference type="ARBA" id="ARBA00007012"/>
    </source>
</evidence>
<feature type="transmembrane region" description="Helical" evidence="19">
    <location>
        <begin position="87"/>
        <end position="108"/>
    </location>
</feature>
<evidence type="ECO:0000256" key="15">
    <source>
        <dbReference type="ARBA" id="ARBA00023128"/>
    </source>
</evidence>
<evidence type="ECO:0000256" key="10">
    <source>
        <dbReference type="ARBA" id="ARBA00022967"/>
    </source>
</evidence>
<evidence type="ECO:0000313" key="23">
    <source>
        <dbReference type="RefSeq" id="YP_009517125.1"/>
    </source>
</evidence>
<evidence type="ECO:0000256" key="13">
    <source>
        <dbReference type="ARBA" id="ARBA00023027"/>
    </source>
</evidence>
<evidence type="ECO:0000256" key="16">
    <source>
        <dbReference type="ARBA" id="ARBA00023136"/>
    </source>
</evidence>
<keyword evidence="9" id="KW-0999">Mitochondrion inner membrane</keyword>
<comment type="catalytic activity">
    <reaction evidence="18">
        <text>a ubiquinone + NADH + 5 H(+)(in) = a ubiquinol + NAD(+) + 4 H(+)(out)</text>
        <dbReference type="Rhea" id="RHEA:29091"/>
        <dbReference type="Rhea" id="RHEA-COMP:9565"/>
        <dbReference type="Rhea" id="RHEA-COMP:9566"/>
        <dbReference type="ChEBI" id="CHEBI:15378"/>
        <dbReference type="ChEBI" id="CHEBI:16389"/>
        <dbReference type="ChEBI" id="CHEBI:17976"/>
        <dbReference type="ChEBI" id="CHEBI:57540"/>
        <dbReference type="ChEBI" id="CHEBI:57945"/>
        <dbReference type="EC" id="7.1.1.2"/>
    </reaction>
</comment>
<dbReference type="CTD" id="4536"/>
<feature type="transmembrane region" description="Helical" evidence="19">
    <location>
        <begin position="266"/>
        <end position="287"/>
    </location>
</feature>
<comment type="function">
    <text evidence="1">Core subunit of the mitochondrial membrane respiratory chain NADH dehydrogenase (Complex I) that is believed to belong to the minimal assembly required for catalysis. Complex I functions in the transfer of electrons from NADH to the respiratory chain. The immediate electron acceptor for the enzyme is believed to be ubiquinone.</text>
</comment>
<dbReference type="GO" id="GO:0005743">
    <property type="term" value="C:mitochondrial inner membrane"/>
    <property type="evidence" value="ECO:0007669"/>
    <property type="project" value="UniProtKB-SubCell"/>
</dbReference>
<geneLocation type="mitochondrion" evidence="21 23"/>
<keyword evidence="16 19" id="KW-0472">Membrane</keyword>
<evidence type="ECO:0000256" key="4">
    <source>
        <dbReference type="ARBA" id="ARBA00012944"/>
    </source>
</evidence>
<comment type="similarity">
    <text evidence="3">Belongs to the complex I subunit 2 family.</text>
</comment>
<dbReference type="KEGG" id="tpal:38092121"/>
<name>A0A386T8D6_THRPL</name>
<evidence type="ECO:0000313" key="21">
    <source>
        <dbReference type="EMBL" id="AYE84567.1"/>
    </source>
</evidence>
<feature type="transmembrane region" description="Helical" evidence="19">
    <location>
        <begin position="61"/>
        <end position="81"/>
    </location>
</feature>
<comment type="subcellular location">
    <subcellularLocation>
        <location evidence="2">Mitochondrion inner membrane</location>
        <topology evidence="2">Multi-pass membrane protein</topology>
    </subcellularLocation>
</comment>
<reference evidence="23" key="2">
    <citation type="journal article" date="2018" name="PLoS ONE">
        <title>The complete mitochondrial genome of Melon thrips, Thrips palmi (Thripinae) and comparative analysis: A vector for Tospoviruses.</title>
        <authorList>
            <person name="Chakraborty R."/>
            <person name="Tyagi K."/>
            <person name="Kundu S."/>
            <person name="Rahaman I."/>
            <person name="Singha D."/>
            <person name="Chandra K."/>
            <person name="Patnaik S."/>
            <person name="Kumar V."/>
        </authorList>
    </citation>
    <scope>NUCLEOTIDE SEQUENCE</scope>
</reference>
<evidence type="ECO:0000256" key="19">
    <source>
        <dbReference type="SAM" id="Phobius"/>
    </source>
</evidence>
<feature type="domain" description="NADH:quinone oxidoreductase/Mrp antiporter transmembrane" evidence="20">
    <location>
        <begin position="26"/>
        <end position="279"/>
    </location>
</feature>
<protein>
    <recommendedName>
        <fullName evidence="5">NADH-ubiquinone oxidoreductase chain 2</fullName>
        <ecNumber evidence="4">7.1.1.2</ecNumber>
    </recommendedName>
    <alternativeName>
        <fullName evidence="17">NADH dehydrogenase subunit 2</fullName>
    </alternativeName>
</protein>
<dbReference type="GO" id="GO:0008137">
    <property type="term" value="F:NADH dehydrogenase (ubiquinone) activity"/>
    <property type="evidence" value="ECO:0007669"/>
    <property type="project" value="UniProtKB-EC"/>
</dbReference>
<feature type="transmembrane region" description="Helical" evidence="19">
    <location>
        <begin position="120"/>
        <end position="139"/>
    </location>
</feature>
<feature type="transmembrane region" description="Helical" evidence="19">
    <location>
        <begin position="236"/>
        <end position="260"/>
    </location>
</feature>
<dbReference type="InterPro" id="IPR001750">
    <property type="entry name" value="ND/Mrp_TM"/>
</dbReference>
<evidence type="ECO:0000256" key="14">
    <source>
        <dbReference type="ARBA" id="ARBA00023075"/>
    </source>
</evidence>
<reference evidence="23" key="4">
    <citation type="submission" date="2025-04" db="UniProtKB">
        <authorList>
            <consortium name="RefSeq"/>
        </authorList>
    </citation>
    <scope>IDENTIFICATION</scope>
</reference>
<dbReference type="GeneID" id="38092121"/>
<sequence>MKNSFYMQSGLFFFSLMSSIIICLSSNSFLSMWMSMEINLFSMIPLISINQKIFSEKSTMMYFLIQGISSSIIIITIISNIKLTKSIMLIFIFMAIFMKLGLSPFHFWMISMIEGIKWNLAFIIMTVQKIIPICILMFFIHQKMIIFMCLMNSMIVALSGVTMYSMRKLMGFSSINHLSLMLISMILSKKIFKMYFLIYSLMTLSATKSMQLMNMNFLSQTMTIFKMSKINNLNNLIIFLSMAGIPPFLGFMPKMITIMLMMKSNMIFSVLVILLLNTITTFLYLRISLNNILMNLNFKKTFKVKKKTKLPLYLLFSPLYLLMS</sequence>
<feature type="transmembrane region" description="Helical" evidence="19">
    <location>
        <begin position="145"/>
        <end position="164"/>
    </location>
</feature>
<keyword evidence="14" id="KW-0830">Ubiquinone</keyword>
<keyword evidence="8 19" id="KW-0812">Transmembrane</keyword>
<keyword evidence="6" id="KW-0813">Transport</keyword>
<dbReference type="RefSeq" id="YP_009517125.1">
    <property type="nucleotide sequence ID" value="NC_039437.1"/>
</dbReference>
<gene>
    <name evidence="21 23" type="primary">ND2</name>
    <name evidence="23" type="ORF">D9L35_mgp05</name>
</gene>
<evidence type="ECO:0000313" key="22">
    <source>
        <dbReference type="Proteomes" id="UP000515158"/>
    </source>
</evidence>
<evidence type="ECO:0000256" key="6">
    <source>
        <dbReference type="ARBA" id="ARBA00022448"/>
    </source>
</evidence>
<dbReference type="GO" id="GO:0006120">
    <property type="term" value="P:mitochondrial electron transport, NADH to ubiquinone"/>
    <property type="evidence" value="ECO:0007669"/>
    <property type="project" value="TreeGrafter"/>
</dbReference>
<evidence type="ECO:0000256" key="5">
    <source>
        <dbReference type="ARBA" id="ARBA00021008"/>
    </source>
</evidence>
<evidence type="ECO:0000256" key="12">
    <source>
        <dbReference type="ARBA" id="ARBA00022989"/>
    </source>
</evidence>
<accession>A0A386T8D6</accession>
<evidence type="ECO:0000256" key="17">
    <source>
        <dbReference type="ARBA" id="ARBA00031028"/>
    </source>
</evidence>
<evidence type="ECO:0000256" key="18">
    <source>
        <dbReference type="ARBA" id="ARBA00049551"/>
    </source>
</evidence>
<evidence type="ECO:0000256" key="11">
    <source>
        <dbReference type="ARBA" id="ARBA00022982"/>
    </source>
</evidence>
<proteinExistence type="inferred from homology"/>
<feature type="transmembrane region" description="Helical" evidence="19">
    <location>
        <begin position="12"/>
        <end position="33"/>
    </location>
</feature>
<dbReference type="PANTHER" id="PTHR46552:SF1">
    <property type="entry name" value="NADH-UBIQUINONE OXIDOREDUCTASE CHAIN 2"/>
    <property type="match status" value="1"/>
</dbReference>
<reference evidence="23" key="3">
    <citation type="submission" date="2018-10" db="EMBL/GenBank/DDBJ databases">
        <authorList>
            <consortium name="NCBI Genome Project"/>
        </authorList>
    </citation>
    <scope>NUCLEOTIDE SEQUENCE</scope>
</reference>
<evidence type="ECO:0000256" key="2">
    <source>
        <dbReference type="ARBA" id="ARBA00004448"/>
    </source>
</evidence>
<evidence type="ECO:0000256" key="1">
    <source>
        <dbReference type="ARBA" id="ARBA00003257"/>
    </source>
</evidence>
<keyword evidence="11" id="KW-0249">Electron transport</keyword>
<keyword evidence="13" id="KW-0520">NAD</keyword>
<keyword evidence="15 21" id="KW-0496">Mitochondrion</keyword>
<dbReference type="PANTHER" id="PTHR46552">
    <property type="entry name" value="NADH-UBIQUINONE OXIDOREDUCTASE CHAIN 2"/>
    <property type="match status" value="1"/>
</dbReference>
<evidence type="ECO:0000256" key="8">
    <source>
        <dbReference type="ARBA" id="ARBA00022692"/>
    </source>
</evidence>
<evidence type="ECO:0000259" key="20">
    <source>
        <dbReference type="Pfam" id="PF00361"/>
    </source>
</evidence>
<evidence type="ECO:0000256" key="7">
    <source>
        <dbReference type="ARBA" id="ARBA00022660"/>
    </source>
</evidence>
<organism evidence="21">
    <name type="scientific">Thrips palmi</name>
    <name type="common">Melon thrips</name>
    <dbReference type="NCBI Taxonomy" id="161013"/>
    <lineage>
        <taxon>Eukaryota</taxon>
        <taxon>Metazoa</taxon>
        <taxon>Ecdysozoa</taxon>
        <taxon>Arthropoda</taxon>
        <taxon>Hexapoda</taxon>
        <taxon>Insecta</taxon>
        <taxon>Pterygota</taxon>
        <taxon>Neoptera</taxon>
        <taxon>Paraneoptera</taxon>
        <taxon>Thysanoptera</taxon>
        <taxon>Terebrantia</taxon>
        <taxon>Thripoidea</taxon>
        <taxon>Thripidae</taxon>
        <taxon>Thrips</taxon>
    </lineage>
</organism>
<dbReference type="OrthoDB" id="6776329at2759"/>
<dbReference type="InterPro" id="IPR050175">
    <property type="entry name" value="Complex_I_Subunit_2"/>
</dbReference>
<keyword evidence="7" id="KW-0679">Respiratory chain</keyword>
<dbReference type="Proteomes" id="UP000515158">
    <property type="component" value="Mitochondrion MT"/>
</dbReference>